<keyword evidence="3" id="KW-1185">Reference proteome</keyword>
<evidence type="ECO:0000256" key="1">
    <source>
        <dbReference type="SAM" id="Phobius"/>
    </source>
</evidence>
<dbReference type="EMBL" id="FQUL01000012">
    <property type="protein sequence ID" value="SHE60170.1"/>
    <property type="molecule type" value="Genomic_DNA"/>
</dbReference>
<proteinExistence type="predicted"/>
<protein>
    <recommendedName>
        <fullName evidence="4">Flp pilus-assembly TadE/G-like</fullName>
    </recommendedName>
</protein>
<feature type="transmembrane region" description="Helical" evidence="1">
    <location>
        <begin position="20"/>
        <end position="40"/>
    </location>
</feature>
<dbReference type="Proteomes" id="UP000184295">
    <property type="component" value="Unassembled WGS sequence"/>
</dbReference>
<name>A0A1M4UU95_9ACTN</name>
<keyword evidence="1" id="KW-0812">Transmembrane</keyword>
<evidence type="ECO:0000313" key="2">
    <source>
        <dbReference type="EMBL" id="SHE60170.1"/>
    </source>
</evidence>
<evidence type="ECO:0000313" key="3">
    <source>
        <dbReference type="Proteomes" id="UP000184295"/>
    </source>
</evidence>
<accession>A0A1M4UU95</accession>
<dbReference type="STRING" id="1121881.SAMN02745225_01091"/>
<gene>
    <name evidence="2" type="ORF">SAMN02745225_01091</name>
</gene>
<dbReference type="AlphaFoldDB" id="A0A1M4UU95"/>
<keyword evidence="1" id="KW-0472">Membrane</keyword>
<dbReference type="RefSeq" id="WP_072789695.1">
    <property type="nucleotide sequence ID" value="NZ_FQUL01000012.1"/>
</dbReference>
<evidence type="ECO:0008006" key="4">
    <source>
        <dbReference type="Google" id="ProtNLM"/>
    </source>
</evidence>
<sequence>MTYISRRTQDGSTLVMLPTLLLIFTLFIVIALDFLSAVFAQRTLDSISTNCALKAAQALSPAAFYTGGSLQISQTELQRDVSSCITLSAQAEKVSISSYHASYNGDIVTVMVSELVHPPLSLHMISQLRYFSLTSYASAQEVLSDG</sequence>
<organism evidence="2 3">
    <name type="scientific">Ferrithrix thermotolerans DSM 19514</name>
    <dbReference type="NCBI Taxonomy" id="1121881"/>
    <lineage>
        <taxon>Bacteria</taxon>
        <taxon>Bacillati</taxon>
        <taxon>Actinomycetota</taxon>
        <taxon>Acidimicrobiia</taxon>
        <taxon>Acidimicrobiales</taxon>
        <taxon>Acidimicrobiaceae</taxon>
        <taxon>Ferrithrix</taxon>
    </lineage>
</organism>
<keyword evidence="1" id="KW-1133">Transmembrane helix</keyword>
<reference evidence="3" key="1">
    <citation type="submission" date="2016-11" db="EMBL/GenBank/DDBJ databases">
        <authorList>
            <person name="Varghese N."/>
            <person name="Submissions S."/>
        </authorList>
    </citation>
    <scope>NUCLEOTIDE SEQUENCE [LARGE SCALE GENOMIC DNA]</scope>
    <source>
        <strain evidence="3">DSM 19514</strain>
    </source>
</reference>